<protein>
    <submittedName>
        <fullName evidence="2">DUF2388 domain-containing protein</fullName>
    </submittedName>
</protein>
<feature type="signal peptide" evidence="1">
    <location>
        <begin position="1"/>
        <end position="21"/>
    </location>
</feature>
<dbReference type="Pfam" id="PF09498">
    <property type="entry name" value="DUF2388"/>
    <property type="match status" value="1"/>
</dbReference>
<name>A0ABU7YW78_9GAMM</name>
<evidence type="ECO:0000313" key="3">
    <source>
        <dbReference type="Proteomes" id="UP001355056"/>
    </source>
</evidence>
<dbReference type="NCBIfam" id="TIGR02448">
    <property type="entry name" value="conserverd hypothetical protein"/>
    <property type="match status" value="1"/>
</dbReference>
<dbReference type="RefSeq" id="WP_332614944.1">
    <property type="nucleotide sequence ID" value="NZ_JAXGFP010000002.1"/>
</dbReference>
<dbReference type="Proteomes" id="UP001355056">
    <property type="component" value="Unassembled WGS sequence"/>
</dbReference>
<gene>
    <name evidence="2" type="ORF">SNE34_03975</name>
</gene>
<reference evidence="2 3" key="1">
    <citation type="journal article" date="2016" name="Int. J. Syst. Evol. Microbiol.">
        <title>Lysobacter erysipheiresistens sp. nov., an antagonist of powdery mildew, isolated from tobacco-cultivated soil.</title>
        <authorList>
            <person name="Xie B."/>
            <person name="Li T."/>
            <person name="Lin X."/>
            <person name="Wang C.J."/>
            <person name="Chen Y.J."/>
            <person name="Liu W.J."/>
            <person name="Zhao Z.W."/>
        </authorList>
    </citation>
    <scope>NUCLEOTIDE SEQUENCE [LARGE SCALE GENOMIC DNA]</scope>
    <source>
        <strain evidence="2 3">RS-LYSO-3</strain>
    </source>
</reference>
<dbReference type="InterPro" id="IPR012661">
    <property type="entry name" value="CHP02448"/>
</dbReference>
<sequence length="106" mass="10921">MTQFRLLAVAALFGLSTAASASTFYTISDAVSESVGSISDGTSGTSGSFSDDKVVLAARDDAASFVASDGAIRGAHLEAAFVHVRERLPTARELSDVELARAILTP</sequence>
<evidence type="ECO:0000256" key="1">
    <source>
        <dbReference type="SAM" id="SignalP"/>
    </source>
</evidence>
<keyword evidence="3" id="KW-1185">Reference proteome</keyword>
<accession>A0ABU7YW78</accession>
<comment type="caution">
    <text evidence="2">The sequence shown here is derived from an EMBL/GenBank/DDBJ whole genome shotgun (WGS) entry which is preliminary data.</text>
</comment>
<dbReference type="EMBL" id="JAXGFP010000002">
    <property type="protein sequence ID" value="MEG3183171.1"/>
    <property type="molecule type" value="Genomic_DNA"/>
</dbReference>
<feature type="chain" id="PRO_5047299461" evidence="1">
    <location>
        <begin position="22"/>
        <end position="106"/>
    </location>
</feature>
<evidence type="ECO:0000313" key="2">
    <source>
        <dbReference type="EMBL" id="MEG3183171.1"/>
    </source>
</evidence>
<proteinExistence type="predicted"/>
<organism evidence="2 3">
    <name type="scientific">Novilysobacter erysipheiresistens</name>
    <dbReference type="NCBI Taxonomy" id="1749332"/>
    <lineage>
        <taxon>Bacteria</taxon>
        <taxon>Pseudomonadati</taxon>
        <taxon>Pseudomonadota</taxon>
        <taxon>Gammaproteobacteria</taxon>
        <taxon>Lysobacterales</taxon>
        <taxon>Lysobacteraceae</taxon>
        <taxon>Novilysobacter</taxon>
    </lineage>
</organism>
<keyword evidence="1" id="KW-0732">Signal</keyword>